<dbReference type="PROSITE" id="PS00216">
    <property type="entry name" value="SUGAR_TRANSPORT_1"/>
    <property type="match status" value="1"/>
</dbReference>
<evidence type="ECO:0000256" key="5">
    <source>
        <dbReference type="ARBA" id="ARBA00022597"/>
    </source>
</evidence>
<dbReference type="CDD" id="cd17315">
    <property type="entry name" value="MFS_GLUT_like"/>
    <property type="match status" value="1"/>
</dbReference>
<evidence type="ECO:0000256" key="8">
    <source>
        <dbReference type="ARBA" id="ARBA00022989"/>
    </source>
</evidence>
<keyword evidence="6 11" id="KW-0812">Transmembrane</keyword>
<dbReference type="FunFam" id="1.20.1250.20:FF:000134">
    <property type="entry name" value="MFS sugar transporter protein"/>
    <property type="match status" value="1"/>
</dbReference>
<dbReference type="SUPFAM" id="SSF103473">
    <property type="entry name" value="MFS general substrate transporter"/>
    <property type="match status" value="1"/>
</dbReference>
<dbReference type="PROSITE" id="PS50850">
    <property type="entry name" value="MFS"/>
    <property type="match status" value="1"/>
</dbReference>
<dbReference type="InterPro" id="IPR005828">
    <property type="entry name" value="MFS_sugar_transport-like"/>
</dbReference>
<feature type="transmembrane region" description="Helical" evidence="11">
    <location>
        <begin position="21"/>
        <end position="43"/>
    </location>
</feature>
<dbReference type="PRINTS" id="PR00171">
    <property type="entry name" value="SUGRTRNSPORT"/>
</dbReference>
<proteinExistence type="inferred from homology"/>
<evidence type="ECO:0000256" key="3">
    <source>
        <dbReference type="ARBA" id="ARBA00022448"/>
    </source>
</evidence>
<dbReference type="Pfam" id="PF00083">
    <property type="entry name" value="Sugar_tr"/>
    <property type="match status" value="1"/>
</dbReference>
<evidence type="ECO:0000256" key="2">
    <source>
        <dbReference type="ARBA" id="ARBA00010992"/>
    </source>
</evidence>
<accession>K8A360</accession>
<keyword evidence="9 11" id="KW-0472">Membrane</keyword>
<reference evidence="13" key="1">
    <citation type="submission" date="2012-07" db="EMBL/GenBank/DDBJ databases">
        <authorList>
            <person name="Cummings C."/>
        </authorList>
    </citation>
    <scope>NUCLEOTIDE SEQUENCE</scope>
    <source>
        <strain evidence="13">1330</strain>
    </source>
</reference>
<feature type="transmembrane region" description="Helical" evidence="11">
    <location>
        <begin position="428"/>
        <end position="446"/>
    </location>
</feature>
<feature type="transmembrane region" description="Helical" evidence="11">
    <location>
        <begin position="149"/>
        <end position="167"/>
    </location>
</feature>
<evidence type="ECO:0000256" key="7">
    <source>
        <dbReference type="ARBA" id="ARBA00022847"/>
    </source>
</evidence>
<evidence type="ECO:0000256" key="11">
    <source>
        <dbReference type="SAM" id="Phobius"/>
    </source>
</evidence>
<dbReference type="InterPro" id="IPR003663">
    <property type="entry name" value="Sugar/inositol_transpt"/>
</dbReference>
<feature type="domain" description="Major facilitator superfamily (MFS) profile" evidence="12">
    <location>
        <begin position="25"/>
        <end position="450"/>
    </location>
</feature>
<evidence type="ECO:0000256" key="6">
    <source>
        <dbReference type="ARBA" id="ARBA00022692"/>
    </source>
</evidence>
<feature type="transmembrane region" description="Helical" evidence="11">
    <location>
        <begin position="395"/>
        <end position="416"/>
    </location>
</feature>
<dbReference type="PANTHER" id="PTHR48020">
    <property type="entry name" value="PROTON MYO-INOSITOL COTRANSPORTER"/>
    <property type="match status" value="1"/>
</dbReference>
<keyword evidence="3 10" id="KW-0813">Transport</keyword>
<dbReference type="InterPro" id="IPR020846">
    <property type="entry name" value="MFS_dom"/>
</dbReference>
<feature type="transmembrane region" description="Helical" evidence="11">
    <location>
        <begin position="116"/>
        <end position="137"/>
    </location>
</feature>
<evidence type="ECO:0000256" key="10">
    <source>
        <dbReference type="RuleBase" id="RU003346"/>
    </source>
</evidence>
<feature type="transmembrane region" description="Helical" evidence="11">
    <location>
        <begin position="297"/>
        <end position="317"/>
    </location>
</feature>
<sequence length="527" mass="57267">MSSVSEVTPAASVQERKARRMNLFVSVSAAVAGLLFGLDIGVISGALPFITDHFSLSSRAQEWVVSSMMLGAALGALFNGWLSSRLGRKYSLMAGAVLFILGSLGSAFAHSLEVLLGARVILGVAVGIASYTAPLYLSEMASEKVRGKMISLYQLMVTLGILLAFLSDTALSYSGNWRAMLGVLALPAVMLLVMVVFLPNSPRWLAAKGMHIEAEKVLRMLRDTSEKARDELNEIRESLKVKQGGWALFTANRNVRRAVFLGMLLQAMQQFTGMNIIMYYAPKIFQMAGFASTEQQMIATVVVGLTFMLATFIAVFTVDKAGRKPALKIGFSVMALGTLVLGYCLMKVDHGEISTGISWLSVGMTMMCIAGYAMSAAPVVWILCSEIQPLKCRDFGVTCSTTTNWVSNMIIGATFLTLIDNIGAAGTFWLYTALNLAFVGVTFWLIPETKNITLEHIEKNLMAGKNCAISGSKAPAPTTRATCGSPLFLAFTELFRFAHALGHGFNYRRTHAALFQNAYRFDSRTAW</sequence>
<dbReference type="AlphaFoldDB" id="K8A360"/>
<keyword evidence="4" id="KW-1003">Cell membrane</keyword>
<dbReference type="GO" id="GO:0015293">
    <property type="term" value="F:symporter activity"/>
    <property type="evidence" value="ECO:0007669"/>
    <property type="project" value="UniProtKB-KW"/>
</dbReference>
<feature type="transmembrane region" description="Helical" evidence="11">
    <location>
        <begin position="258"/>
        <end position="281"/>
    </location>
</feature>
<feature type="transmembrane region" description="Helical" evidence="11">
    <location>
        <begin position="63"/>
        <end position="83"/>
    </location>
</feature>
<keyword evidence="8 11" id="KW-1133">Transmembrane helix</keyword>
<feature type="transmembrane region" description="Helical" evidence="11">
    <location>
        <begin position="90"/>
        <end position="110"/>
    </location>
</feature>
<dbReference type="InterPro" id="IPR050814">
    <property type="entry name" value="Myo-inositol_Transporter"/>
</dbReference>
<evidence type="ECO:0000256" key="4">
    <source>
        <dbReference type="ARBA" id="ARBA00022475"/>
    </source>
</evidence>
<name>K8A360_9ENTR</name>
<feature type="transmembrane region" description="Helical" evidence="11">
    <location>
        <begin position="179"/>
        <end position="198"/>
    </location>
</feature>
<keyword evidence="7" id="KW-0769">Symport</keyword>
<evidence type="ECO:0000259" key="12">
    <source>
        <dbReference type="PROSITE" id="PS50850"/>
    </source>
</evidence>
<gene>
    <name evidence="13" type="ORF">BN137_3746</name>
</gene>
<dbReference type="InterPro" id="IPR036259">
    <property type="entry name" value="MFS_trans_sf"/>
</dbReference>
<dbReference type="PROSITE" id="PS00217">
    <property type="entry name" value="SUGAR_TRANSPORT_2"/>
    <property type="match status" value="1"/>
</dbReference>
<dbReference type="NCBIfam" id="TIGR00879">
    <property type="entry name" value="SP"/>
    <property type="match status" value="1"/>
</dbReference>
<dbReference type="Gene3D" id="1.20.1250.20">
    <property type="entry name" value="MFS general substrate transporter like domains"/>
    <property type="match status" value="1"/>
</dbReference>
<comment type="subcellular location">
    <subcellularLocation>
        <location evidence="1">Cell membrane</location>
        <topology evidence="1">Multi-pass membrane protein</topology>
    </subcellularLocation>
</comment>
<organism evidence="13 14">
    <name type="scientific">Cronobacter condimenti 1330</name>
    <dbReference type="NCBI Taxonomy" id="1073999"/>
    <lineage>
        <taxon>Bacteria</taxon>
        <taxon>Pseudomonadati</taxon>
        <taxon>Pseudomonadota</taxon>
        <taxon>Gammaproteobacteria</taxon>
        <taxon>Enterobacterales</taxon>
        <taxon>Enterobacteriaceae</taxon>
        <taxon>Cronobacter</taxon>
    </lineage>
</organism>
<feature type="transmembrane region" description="Helical" evidence="11">
    <location>
        <begin position="360"/>
        <end position="383"/>
    </location>
</feature>
<evidence type="ECO:0000256" key="9">
    <source>
        <dbReference type="ARBA" id="ARBA00023136"/>
    </source>
</evidence>
<feature type="transmembrane region" description="Helical" evidence="11">
    <location>
        <begin position="329"/>
        <end position="348"/>
    </location>
</feature>
<dbReference type="Proteomes" id="UP000009340">
    <property type="component" value="Unassembled WGS sequence"/>
</dbReference>
<dbReference type="InterPro" id="IPR005829">
    <property type="entry name" value="Sugar_transporter_CS"/>
</dbReference>
<dbReference type="GO" id="GO:0005886">
    <property type="term" value="C:plasma membrane"/>
    <property type="evidence" value="ECO:0007669"/>
    <property type="project" value="UniProtKB-SubCell"/>
</dbReference>
<protein>
    <submittedName>
        <fullName evidence="13">Arabinose-proton symporter</fullName>
    </submittedName>
</protein>
<dbReference type="PANTHER" id="PTHR48020:SF12">
    <property type="entry name" value="PROTON MYO-INOSITOL COTRANSPORTER"/>
    <property type="match status" value="1"/>
</dbReference>
<evidence type="ECO:0000313" key="13">
    <source>
        <dbReference type="EMBL" id="CCJ74348.1"/>
    </source>
</evidence>
<keyword evidence="5" id="KW-0762">Sugar transport</keyword>
<comment type="caution">
    <text evidence="13">The sequence shown here is derived from an EMBL/GenBank/DDBJ whole genome shotgun (WGS) entry which is preliminary data.</text>
</comment>
<evidence type="ECO:0000256" key="1">
    <source>
        <dbReference type="ARBA" id="ARBA00004651"/>
    </source>
</evidence>
<evidence type="ECO:0000313" key="14">
    <source>
        <dbReference type="Proteomes" id="UP000009340"/>
    </source>
</evidence>
<dbReference type="EMBL" id="CAKW01000133">
    <property type="protein sequence ID" value="CCJ74348.1"/>
    <property type="molecule type" value="Genomic_DNA"/>
</dbReference>
<dbReference type="eggNOG" id="COG2814">
    <property type="taxonomic scope" value="Bacteria"/>
</dbReference>
<comment type="similarity">
    <text evidence="2 10">Belongs to the major facilitator superfamily. Sugar transporter (TC 2.A.1.1) family.</text>
</comment>